<proteinExistence type="predicted"/>
<organism evidence="1">
    <name type="scientific">viral metagenome</name>
    <dbReference type="NCBI Taxonomy" id="1070528"/>
    <lineage>
        <taxon>unclassified sequences</taxon>
        <taxon>metagenomes</taxon>
        <taxon>organismal metagenomes</taxon>
    </lineage>
</organism>
<sequence>MPKLTPEQFQEKHARRLKASLSDIAAGVDRVTVAPGKKAAAKVDKMRSRLIASIDDGTWAARVGGVSLEDWKSKMKDKGLGRISAGIDGAKDKTIAFAGQLLPHIEKGQVKVEGMADLTLEDSINKMTTFVRHMAEFKKK</sequence>
<dbReference type="EMBL" id="MT144116">
    <property type="protein sequence ID" value="QJA49084.1"/>
    <property type="molecule type" value="Genomic_DNA"/>
</dbReference>
<reference evidence="1" key="1">
    <citation type="submission" date="2020-03" db="EMBL/GenBank/DDBJ databases">
        <title>The deep terrestrial virosphere.</title>
        <authorList>
            <person name="Holmfeldt K."/>
            <person name="Nilsson E."/>
            <person name="Simone D."/>
            <person name="Lopez-Fernandez M."/>
            <person name="Wu X."/>
            <person name="de Brujin I."/>
            <person name="Lundin D."/>
            <person name="Andersson A."/>
            <person name="Bertilsson S."/>
            <person name="Dopson M."/>
        </authorList>
    </citation>
    <scope>NUCLEOTIDE SEQUENCE</scope>
    <source>
        <strain evidence="1">TM448A01222</strain>
    </source>
</reference>
<name>A0A6H1ZNE7_9ZZZZ</name>
<gene>
    <name evidence="1" type="ORF">TM448A01222_0022</name>
</gene>
<evidence type="ECO:0000313" key="1">
    <source>
        <dbReference type="EMBL" id="QJA49084.1"/>
    </source>
</evidence>
<dbReference type="AlphaFoldDB" id="A0A6H1ZNE7"/>
<accession>A0A6H1ZNE7</accession>
<protein>
    <submittedName>
        <fullName evidence="1">Uncharacterized protein</fullName>
    </submittedName>
</protein>